<feature type="transmembrane region" description="Helical" evidence="5">
    <location>
        <begin position="171"/>
        <end position="190"/>
    </location>
</feature>
<comment type="similarity">
    <text evidence="5">Belongs to the ABC-2 integral membrane protein family.</text>
</comment>
<dbReference type="InterPro" id="IPR047817">
    <property type="entry name" value="ABC2_TM_bact-type"/>
</dbReference>
<feature type="transmembrane region" description="Helical" evidence="5">
    <location>
        <begin position="21"/>
        <end position="44"/>
    </location>
</feature>
<sequence length="252" mass="27689">MNHTLSDIQVMTKRNLVKFVRIPQLIIFSTIQPVMMLLLFTYVFGGAIKTGTDEYINYLLPGILVQTVLFGAMMTGIGLVDDLSRGMIDRFRSLPMARSAVLAGRTITDLIRNLFTVGLMTVVGLLIGFRIDHGIFNFLSAVALITLFGFAFSWVSAAIGLAVKTPETAQVAGFIWVFPLAFGSSIFVPVEGMSSVIGTFAEYNPITYTVDTVRALTLGLPVGNNIWFSLAWIFGIMIIFVPLAINRYRAIS</sequence>
<proteinExistence type="inferred from homology"/>
<dbReference type="InterPro" id="IPR013525">
    <property type="entry name" value="ABC2_TM"/>
</dbReference>
<evidence type="ECO:0000256" key="5">
    <source>
        <dbReference type="RuleBase" id="RU361157"/>
    </source>
</evidence>
<comment type="subcellular location">
    <subcellularLocation>
        <location evidence="5">Cell membrane</location>
        <topology evidence="5">Multi-pass membrane protein</topology>
    </subcellularLocation>
    <subcellularLocation>
        <location evidence="1">Membrane</location>
        <topology evidence="1">Multi-pass membrane protein</topology>
    </subcellularLocation>
</comment>
<dbReference type="InterPro" id="IPR051784">
    <property type="entry name" value="Nod_factor_ABC_transporter"/>
</dbReference>
<keyword evidence="5" id="KW-0813">Transport</keyword>
<feature type="transmembrane region" description="Helical" evidence="5">
    <location>
        <begin position="226"/>
        <end position="245"/>
    </location>
</feature>
<feature type="transmembrane region" description="Helical" evidence="5">
    <location>
        <begin position="135"/>
        <end position="159"/>
    </location>
</feature>
<comment type="caution">
    <text evidence="7">The sequence shown here is derived from an EMBL/GenBank/DDBJ whole genome shotgun (WGS) entry which is preliminary data.</text>
</comment>
<dbReference type="PIRSF" id="PIRSF006648">
    <property type="entry name" value="DrrB"/>
    <property type="match status" value="1"/>
</dbReference>
<organism evidence="7 8">
    <name type="scientific">Candidatus Yanofskybacteria bacterium RIFCSPHIGHO2_01_FULL_41_21</name>
    <dbReference type="NCBI Taxonomy" id="1802660"/>
    <lineage>
        <taxon>Bacteria</taxon>
        <taxon>Candidatus Yanofskyibacteriota</taxon>
    </lineage>
</organism>
<keyword evidence="3 5" id="KW-1133">Transmembrane helix</keyword>
<name>A0A1F8EAJ5_9BACT</name>
<evidence type="ECO:0000259" key="6">
    <source>
        <dbReference type="PROSITE" id="PS51012"/>
    </source>
</evidence>
<evidence type="ECO:0000256" key="3">
    <source>
        <dbReference type="ARBA" id="ARBA00022989"/>
    </source>
</evidence>
<dbReference type="PANTHER" id="PTHR43229:SF2">
    <property type="entry name" value="NODULATION PROTEIN J"/>
    <property type="match status" value="1"/>
</dbReference>
<dbReference type="STRING" id="1802660.A2735_00920"/>
<dbReference type="InterPro" id="IPR000412">
    <property type="entry name" value="ABC_2_transport"/>
</dbReference>
<keyword evidence="5" id="KW-1003">Cell membrane</keyword>
<evidence type="ECO:0000256" key="1">
    <source>
        <dbReference type="ARBA" id="ARBA00004141"/>
    </source>
</evidence>
<dbReference type="Pfam" id="PF01061">
    <property type="entry name" value="ABC2_membrane"/>
    <property type="match status" value="1"/>
</dbReference>
<dbReference type="GO" id="GO:0140359">
    <property type="term" value="F:ABC-type transporter activity"/>
    <property type="evidence" value="ECO:0007669"/>
    <property type="project" value="InterPro"/>
</dbReference>
<dbReference type="EMBL" id="MGJA01000006">
    <property type="protein sequence ID" value="OGM97941.1"/>
    <property type="molecule type" value="Genomic_DNA"/>
</dbReference>
<dbReference type="GO" id="GO:0043190">
    <property type="term" value="C:ATP-binding cassette (ABC) transporter complex"/>
    <property type="evidence" value="ECO:0007669"/>
    <property type="project" value="InterPro"/>
</dbReference>
<feature type="transmembrane region" description="Helical" evidence="5">
    <location>
        <begin position="110"/>
        <end position="129"/>
    </location>
</feature>
<keyword evidence="2 5" id="KW-0812">Transmembrane</keyword>
<dbReference type="PANTHER" id="PTHR43229">
    <property type="entry name" value="NODULATION PROTEIN J"/>
    <property type="match status" value="1"/>
</dbReference>
<accession>A0A1F8EAJ5</accession>
<feature type="transmembrane region" description="Helical" evidence="5">
    <location>
        <begin position="56"/>
        <end position="80"/>
    </location>
</feature>
<dbReference type="AlphaFoldDB" id="A0A1F8EAJ5"/>
<evidence type="ECO:0000256" key="4">
    <source>
        <dbReference type="ARBA" id="ARBA00023136"/>
    </source>
</evidence>
<dbReference type="Proteomes" id="UP000178520">
    <property type="component" value="Unassembled WGS sequence"/>
</dbReference>
<evidence type="ECO:0000313" key="8">
    <source>
        <dbReference type="Proteomes" id="UP000178520"/>
    </source>
</evidence>
<reference evidence="7 8" key="1">
    <citation type="journal article" date="2016" name="Nat. Commun.">
        <title>Thousands of microbial genomes shed light on interconnected biogeochemical processes in an aquifer system.</title>
        <authorList>
            <person name="Anantharaman K."/>
            <person name="Brown C.T."/>
            <person name="Hug L.A."/>
            <person name="Sharon I."/>
            <person name="Castelle C.J."/>
            <person name="Probst A.J."/>
            <person name="Thomas B.C."/>
            <person name="Singh A."/>
            <person name="Wilkins M.J."/>
            <person name="Karaoz U."/>
            <person name="Brodie E.L."/>
            <person name="Williams K.H."/>
            <person name="Hubbard S.S."/>
            <person name="Banfield J.F."/>
        </authorList>
    </citation>
    <scope>NUCLEOTIDE SEQUENCE [LARGE SCALE GENOMIC DNA]</scope>
</reference>
<protein>
    <recommendedName>
        <fullName evidence="5">Transport permease protein</fullName>
    </recommendedName>
</protein>
<dbReference type="PROSITE" id="PS51012">
    <property type="entry name" value="ABC_TM2"/>
    <property type="match status" value="1"/>
</dbReference>
<gene>
    <name evidence="7" type="ORF">A2735_00920</name>
</gene>
<keyword evidence="4 5" id="KW-0472">Membrane</keyword>
<evidence type="ECO:0000256" key="2">
    <source>
        <dbReference type="ARBA" id="ARBA00022692"/>
    </source>
</evidence>
<feature type="domain" description="ABC transmembrane type-2" evidence="6">
    <location>
        <begin position="24"/>
        <end position="251"/>
    </location>
</feature>
<evidence type="ECO:0000313" key="7">
    <source>
        <dbReference type="EMBL" id="OGM97941.1"/>
    </source>
</evidence>